<evidence type="ECO:0000313" key="3">
    <source>
        <dbReference type="Proteomes" id="UP001372338"/>
    </source>
</evidence>
<dbReference type="AlphaFoldDB" id="A0AAN9ESM4"/>
<protein>
    <submittedName>
        <fullName evidence="2">Uncharacterized protein</fullName>
    </submittedName>
</protein>
<sequence>MQPLAGRDVAPLTGPYGPYQLPPNPINSSQQLGFQLGILDANQRSVGEISWWPIKGRTYTRFTQGNILLPKGYCRVGGSLRRVIDKVRSVQQSSELTARPLMNSDLTLGLT</sequence>
<evidence type="ECO:0000256" key="1">
    <source>
        <dbReference type="SAM" id="MobiDB-lite"/>
    </source>
</evidence>
<dbReference type="Proteomes" id="UP001372338">
    <property type="component" value="Unassembled WGS sequence"/>
</dbReference>
<keyword evidence="3" id="KW-1185">Reference proteome</keyword>
<proteinExistence type="predicted"/>
<feature type="region of interest" description="Disordered" evidence="1">
    <location>
        <begin position="1"/>
        <end position="28"/>
    </location>
</feature>
<dbReference type="EMBL" id="JAYWIO010000005">
    <property type="protein sequence ID" value="KAK7259188.1"/>
    <property type="molecule type" value="Genomic_DNA"/>
</dbReference>
<accession>A0AAN9ESM4</accession>
<evidence type="ECO:0000313" key="2">
    <source>
        <dbReference type="EMBL" id="KAK7259188.1"/>
    </source>
</evidence>
<name>A0AAN9ESM4_CROPI</name>
<gene>
    <name evidence="2" type="ORF">RIF29_24788</name>
</gene>
<reference evidence="2 3" key="1">
    <citation type="submission" date="2024-01" db="EMBL/GenBank/DDBJ databases">
        <title>The genomes of 5 underutilized Papilionoideae crops provide insights into root nodulation and disease resistanc.</title>
        <authorList>
            <person name="Yuan L."/>
        </authorList>
    </citation>
    <scope>NUCLEOTIDE SEQUENCE [LARGE SCALE GENOMIC DNA]</scope>
    <source>
        <strain evidence="2">ZHUSHIDOU_FW_LH</strain>
        <tissue evidence="2">Leaf</tissue>
    </source>
</reference>
<organism evidence="2 3">
    <name type="scientific">Crotalaria pallida</name>
    <name type="common">Smooth rattlebox</name>
    <name type="synonym">Crotalaria striata</name>
    <dbReference type="NCBI Taxonomy" id="3830"/>
    <lineage>
        <taxon>Eukaryota</taxon>
        <taxon>Viridiplantae</taxon>
        <taxon>Streptophyta</taxon>
        <taxon>Embryophyta</taxon>
        <taxon>Tracheophyta</taxon>
        <taxon>Spermatophyta</taxon>
        <taxon>Magnoliopsida</taxon>
        <taxon>eudicotyledons</taxon>
        <taxon>Gunneridae</taxon>
        <taxon>Pentapetalae</taxon>
        <taxon>rosids</taxon>
        <taxon>fabids</taxon>
        <taxon>Fabales</taxon>
        <taxon>Fabaceae</taxon>
        <taxon>Papilionoideae</taxon>
        <taxon>50 kb inversion clade</taxon>
        <taxon>genistoids sensu lato</taxon>
        <taxon>core genistoids</taxon>
        <taxon>Crotalarieae</taxon>
        <taxon>Crotalaria</taxon>
    </lineage>
</organism>
<comment type="caution">
    <text evidence="2">The sequence shown here is derived from an EMBL/GenBank/DDBJ whole genome shotgun (WGS) entry which is preliminary data.</text>
</comment>